<dbReference type="Proteomes" id="UP000243876">
    <property type="component" value="Unassembled WGS sequence"/>
</dbReference>
<organism evidence="2 3">
    <name type="scientific">Sporidiobolus salmonicolor</name>
    <name type="common">Yeast-like fungus</name>
    <name type="synonym">Sporobolomyces salmonicolor</name>
    <dbReference type="NCBI Taxonomy" id="5005"/>
    <lineage>
        <taxon>Eukaryota</taxon>
        <taxon>Fungi</taxon>
        <taxon>Dikarya</taxon>
        <taxon>Basidiomycota</taxon>
        <taxon>Pucciniomycotina</taxon>
        <taxon>Microbotryomycetes</taxon>
        <taxon>Sporidiobolales</taxon>
        <taxon>Sporidiobolaceae</taxon>
        <taxon>Sporobolomyces</taxon>
    </lineage>
</organism>
<dbReference type="PANTHER" id="PTHR34205:SF2">
    <property type="entry name" value="DUF962 DOMAIN-CONTAINING PROTEIN"/>
    <property type="match status" value="1"/>
</dbReference>
<gene>
    <name evidence="2" type="primary">SPOSA6832_00488</name>
</gene>
<proteinExistence type="predicted"/>
<protein>
    <submittedName>
        <fullName evidence="2">SPOSA6832_00488-mRNA-1:cds</fullName>
    </submittedName>
</protein>
<dbReference type="Pfam" id="PF06127">
    <property type="entry name" value="Mpo1-like"/>
    <property type="match status" value="1"/>
</dbReference>
<keyword evidence="3" id="KW-1185">Reference proteome</keyword>
<evidence type="ECO:0000313" key="2">
    <source>
        <dbReference type="EMBL" id="CEQ39010.1"/>
    </source>
</evidence>
<keyword evidence="1" id="KW-1133">Transmembrane helix</keyword>
<dbReference type="InterPro" id="IPR009305">
    <property type="entry name" value="Mpo1-like"/>
</dbReference>
<evidence type="ECO:0000256" key="1">
    <source>
        <dbReference type="SAM" id="Phobius"/>
    </source>
</evidence>
<accession>A0A0D6EHE6</accession>
<dbReference type="PANTHER" id="PTHR34205">
    <property type="entry name" value="TRANSMEMBRANE PROTEIN"/>
    <property type="match status" value="1"/>
</dbReference>
<dbReference type="AlphaFoldDB" id="A0A0D6EHE6"/>
<dbReference type="EMBL" id="CENE01000001">
    <property type="protein sequence ID" value="CEQ39010.1"/>
    <property type="molecule type" value="Genomic_DNA"/>
</dbReference>
<keyword evidence="1" id="KW-0812">Transmembrane</keyword>
<feature type="non-terminal residue" evidence="2">
    <location>
        <position position="1"/>
    </location>
</feature>
<evidence type="ECO:0000313" key="3">
    <source>
        <dbReference type="Proteomes" id="UP000243876"/>
    </source>
</evidence>
<name>A0A0D6EHE6_SPOSA</name>
<reference evidence="3" key="1">
    <citation type="submission" date="2015-02" db="EMBL/GenBank/DDBJ databases">
        <authorList>
            <person name="Gon?alves P."/>
        </authorList>
    </citation>
    <scope>NUCLEOTIDE SEQUENCE [LARGE SCALE GENOMIC DNA]</scope>
</reference>
<sequence length="113" mass="12899">PYYLGEHSNKNCHTVLQLVGTTISLGTFVRASLAALPLLLVKDRRLDVLRFGSEGWKSVAKLLLGGLVQGYVWAWIGHFFFEHNRPATFKHPFYSFVGDLTLWREVVTLQRKP</sequence>
<keyword evidence="1" id="KW-0472">Membrane</keyword>
<feature type="transmembrane region" description="Helical" evidence="1">
    <location>
        <begin position="62"/>
        <end position="81"/>
    </location>
</feature>
<dbReference type="OrthoDB" id="5511466at2759"/>
<feature type="transmembrane region" description="Helical" evidence="1">
    <location>
        <begin position="15"/>
        <end position="41"/>
    </location>
</feature>